<gene>
    <name evidence="10" type="primary">LOC115623865</name>
</gene>
<dbReference type="GO" id="GO:0016567">
    <property type="term" value="P:protein ubiquitination"/>
    <property type="evidence" value="ECO:0007669"/>
    <property type="project" value="UniProtKB-UniPathway"/>
</dbReference>
<dbReference type="SUPFAM" id="SSF54695">
    <property type="entry name" value="POZ domain"/>
    <property type="match status" value="1"/>
</dbReference>
<evidence type="ECO:0000313" key="9">
    <source>
        <dbReference type="Proteomes" id="UP000504634"/>
    </source>
</evidence>
<dbReference type="Proteomes" id="UP000504634">
    <property type="component" value="Unplaced"/>
</dbReference>
<evidence type="ECO:0000256" key="3">
    <source>
        <dbReference type="ARBA" id="ARBA00022441"/>
    </source>
</evidence>
<evidence type="ECO:0000256" key="6">
    <source>
        <dbReference type="ARBA" id="ARBA00023203"/>
    </source>
</evidence>
<dbReference type="PANTHER" id="PTHR24412:SF489">
    <property type="entry name" value="RING FINGER DOMAIN AND KELCH REPEAT-CONTAINING PROTEIN DDB_G0271372"/>
    <property type="match status" value="1"/>
</dbReference>
<evidence type="ECO:0000313" key="10">
    <source>
        <dbReference type="RefSeq" id="XP_030374271.1"/>
    </source>
</evidence>
<keyword evidence="4" id="KW-0677">Repeat</keyword>
<proteinExistence type="predicted"/>
<dbReference type="CDD" id="cd18186">
    <property type="entry name" value="BTB_POZ_ZBTB_KLHL-like"/>
    <property type="match status" value="1"/>
</dbReference>
<dbReference type="OrthoDB" id="6482909at2759"/>
<name>A0A6J2TBU9_DROLE</name>
<evidence type="ECO:0000256" key="5">
    <source>
        <dbReference type="ARBA" id="ARBA00022786"/>
    </source>
</evidence>
<comment type="function">
    <text evidence="7">Probable substrate-specific adapter of an E3 ubiquitin-protein ligase complex which mediates the ubiquitination and subsequent proteasomal degradation of target proteins. May have a role in synapse differentiation and growth.</text>
</comment>
<dbReference type="SUPFAM" id="SSF117281">
    <property type="entry name" value="Kelch motif"/>
    <property type="match status" value="1"/>
</dbReference>
<accession>A0A6J2TBU9</accession>
<dbReference type="GeneID" id="115623865"/>
<dbReference type="SMART" id="SM00612">
    <property type="entry name" value="Kelch"/>
    <property type="match status" value="1"/>
</dbReference>
<dbReference type="InterPro" id="IPR000210">
    <property type="entry name" value="BTB/POZ_dom"/>
</dbReference>
<dbReference type="Gene3D" id="2.120.10.80">
    <property type="entry name" value="Kelch-type beta propeller"/>
    <property type="match status" value="1"/>
</dbReference>
<keyword evidence="5" id="KW-0833">Ubl conjugation pathway</keyword>
<sequence>MASISTSMKHIEQLLYNLNEQRKEEKYTDVTLICNGIKFPAHKSVLASISPYFQAMFSGNFIEVNHDVDLGNDNNLEAWKLMLDFIYTGQLHLSEENVTTFLELASYLQLQGAQDLCVNYISDIMNEDNCLAFMQLAQAHNNQQLLSAAKAYMTIHWKQFLNTSSFLDISVEEILSILSTDSLRVHSNDDTLLGLERWAVHRLPERAAELPQILNELEPRSLSKSVVAGMNVEVLKANPTTTKWQHDLLDLPDPNRKWSIFALECLHPKGHIFFQRYNCYGNVAKATALPPHDDLDYGSRLALHGSNIFAQGSHKTAYYSLHDNVWRSIPGSPLHQRKNPSVIVLDGGLYTLGGHLNHNRKVTNKVERLDLATGVSHSIAAMHSERAFAGCATANGCIYMISGERAMQTVSGVECYDPRVGSWFKHLGPTLGYCSCGVVRSSIYVMALNAQCIVKWEPRTSNWQSIILSPEATVSQICVMNEKLYGTSSDKIVVIEVDGDFTLKFIRIEPINEFHEFYASTAGNVAV</sequence>
<dbReference type="SMART" id="SM00875">
    <property type="entry name" value="BACK"/>
    <property type="match status" value="1"/>
</dbReference>
<feature type="domain" description="BTB" evidence="8">
    <location>
        <begin position="28"/>
        <end position="95"/>
    </location>
</feature>
<dbReference type="Pfam" id="PF07707">
    <property type="entry name" value="BACK"/>
    <property type="match status" value="1"/>
</dbReference>
<dbReference type="InterPro" id="IPR011705">
    <property type="entry name" value="BACK"/>
</dbReference>
<evidence type="ECO:0000259" key="8">
    <source>
        <dbReference type="PROSITE" id="PS50097"/>
    </source>
</evidence>
<dbReference type="AlphaFoldDB" id="A0A6J2TBU9"/>
<reference evidence="10" key="1">
    <citation type="submission" date="2025-08" db="UniProtKB">
        <authorList>
            <consortium name="RefSeq"/>
        </authorList>
    </citation>
    <scope>IDENTIFICATION</scope>
    <source>
        <strain evidence="10">11010-0011.00</strain>
        <tissue evidence="10">Whole body</tissue>
    </source>
</reference>
<dbReference type="RefSeq" id="XP_030374271.1">
    <property type="nucleotide sequence ID" value="XM_030518411.1"/>
</dbReference>
<dbReference type="InterPro" id="IPR017096">
    <property type="entry name" value="BTB-kelch_protein"/>
</dbReference>
<dbReference type="PROSITE" id="PS50097">
    <property type="entry name" value="BTB"/>
    <property type="match status" value="1"/>
</dbReference>
<dbReference type="InterPro" id="IPR015915">
    <property type="entry name" value="Kelch-typ_b-propeller"/>
</dbReference>
<evidence type="ECO:0000256" key="1">
    <source>
        <dbReference type="ARBA" id="ARBA00004906"/>
    </source>
</evidence>
<comment type="pathway">
    <text evidence="1">Protein modification; protein ubiquitination.</text>
</comment>
<evidence type="ECO:0000256" key="4">
    <source>
        <dbReference type="ARBA" id="ARBA00022737"/>
    </source>
</evidence>
<keyword evidence="9" id="KW-1185">Reference proteome</keyword>
<organism evidence="9 10">
    <name type="scientific">Drosophila lebanonensis</name>
    <name type="common">Fruit fly</name>
    <name type="synonym">Scaptodrosophila lebanonensis</name>
    <dbReference type="NCBI Taxonomy" id="7225"/>
    <lineage>
        <taxon>Eukaryota</taxon>
        <taxon>Metazoa</taxon>
        <taxon>Ecdysozoa</taxon>
        <taxon>Arthropoda</taxon>
        <taxon>Hexapoda</taxon>
        <taxon>Insecta</taxon>
        <taxon>Pterygota</taxon>
        <taxon>Neoptera</taxon>
        <taxon>Endopterygota</taxon>
        <taxon>Diptera</taxon>
        <taxon>Brachycera</taxon>
        <taxon>Muscomorpha</taxon>
        <taxon>Ephydroidea</taxon>
        <taxon>Drosophilidae</taxon>
        <taxon>Scaptodrosophila</taxon>
    </lineage>
</organism>
<dbReference type="Gene3D" id="1.25.40.420">
    <property type="match status" value="1"/>
</dbReference>
<keyword evidence="3" id="KW-0880">Kelch repeat</keyword>
<evidence type="ECO:0000256" key="7">
    <source>
        <dbReference type="ARBA" id="ARBA00043912"/>
    </source>
</evidence>
<dbReference type="PIRSF" id="PIRSF037037">
    <property type="entry name" value="Kelch-like_protein_gigaxonin"/>
    <property type="match status" value="1"/>
</dbReference>
<dbReference type="Gene3D" id="3.30.710.10">
    <property type="entry name" value="Potassium Channel Kv1.1, Chain A"/>
    <property type="match status" value="1"/>
</dbReference>
<evidence type="ECO:0000256" key="2">
    <source>
        <dbReference type="ARBA" id="ARBA00013699"/>
    </source>
</evidence>
<dbReference type="Pfam" id="PF00651">
    <property type="entry name" value="BTB"/>
    <property type="match status" value="1"/>
</dbReference>
<dbReference type="PANTHER" id="PTHR24412">
    <property type="entry name" value="KELCH PROTEIN"/>
    <property type="match status" value="1"/>
</dbReference>
<dbReference type="InterPro" id="IPR011333">
    <property type="entry name" value="SKP1/BTB/POZ_sf"/>
</dbReference>
<dbReference type="UniPathway" id="UPA00143"/>
<keyword evidence="6" id="KW-0009">Actin-binding</keyword>
<dbReference type="Pfam" id="PF01344">
    <property type="entry name" value="Kelch_1"/>
    <property type="match status" value="2"/>
</dbReference>
<dbReference type="SMART" id="SM00225">
    <property type="entry name" value="BTB"/>
    <property type="match status" value="1"/>
</dbReference>
<dbReference type="InterPro" id="IPR006652">
    <property type="entry name" value="Kelch_1"/>
</dbReference>
<protein>
    <recommendedName>
        <fullName evidence="2">Kelch-like protein diablo</fullName>
    </recommendedName>
</protein>
<dbReference type="GO" id="GO:0003779">
    <property type="term" value="F:actin binding"/>
    <property type="evidence" value="ECO:0007669"/>
    <property type="project" value="UniProtKB-KW"/>
</dbReference>